<dbReference type="RefSeq" id="WP_032516451.1">
    <property type="nucleotide sequence ID" value="NZ_JNAO01000013.1"/>
</dbReference>
<dbReference type="Gene3D" id="3.90.550.10">
    <property type="entry name" value="Spore Coat Polysaccharide Biosynthesis Protein SpsA, Chain A"/>
    <property type="match status" value="1"/>
</dbReference>
<evidence type="ECO:0000313" key="2">
    <source>
        <dbReference type="Proteomes" id="UP000030533"/>
    </source>
</evidence>
<dbReference type="AlphaFoldDB" id="A0A0A2AIN3"/>
<dbReference type="STRING" id="167548.EU98_1826"/>
<protein>
    <recommendedName>
        <fullName evidence="3">Glycosyltransferase 2-like domain-containing protein</fullName>
    </recommendedName>
</protein>
<sequence>MDKNFIEKNNLSKENYPSIGLILLIRPKVNKLSFKSLKSFKEIATNTHINKYITIPEDSYNLIKDKVEKIKKCEIILQPRNLNLGRNKLQFLNQKIKEDYVIFLHDDDLYSSSIAQISLNIISKFLPTALALKATFINSEDYILSRRNSSKSKKLVKLDHIAILFRYFLPFERTLICPSIFYKRSVLNKYWEKNPNTIGAHEDVKMNYYLSKMGVFLELKDINHYYYRIHGAQDSSNLNYKSYLKLISWLKNIEINKIIKFILLISSFLQFYFFKKEFSFKPRFFNNIFLIIRKELIKFRAGGNPTKNHYKQ</sequence>
<dbReference type="SUPFAM" id="SSF53448">
    <property type="entry name" value="Nucleotide-diphospho-sugar transferases"/>
    <property type="match status" value="1"/>
</dbReference>
<evidence type="ECO:0008006" key="3">
    <source>
        <dbReference type="Google" id="ProtNLM"/>
    </source>
</evidence>
<dbReference type="InterPro" id="IPR029044">
    <property type="entry name" value="Nucleotide-diphossugar_trans"/>
</dbReference>
<reference evidence="2" key="1">
    <citation type="journal article" date="2014" name="Sci. Data">
        <title>Genomes of diverse isolates of the marine cyanobacterium Prochlorococcus.</title>
        <authorList>
            <person name="Biller S."/>
            <person name="Berube P."/>
            <person name="Thompson J."/>
            <person name="Kelly L."/>
            <person name="Roggensack S."/>
            <person name="Awad L."/>
            <person name="Roache-Johnson K."/>
            <person name="Ding H."/>
            <person name="Giovannoni S.J."/>
            <person name="Moore L.R."/>
            <person name="Chisholm S.W."/>
        </authorList>
    </citation>
    <scope>NUCLEOTIDE SEQUENCE [LARGE SCALE GENOMIC DNA]</scope>
    <source>
        <strain evidence="2">MIT 9314</strain>
    </source>
</reference>
<dbReference type="EMBL" id="JNAO01000013">
    <property type="protein sequence ID" value="KGG00294.1"/>
    <property type="molecule type" value="Genomic_DNA"/>
</dbReference>
<proteinExistence type="predicted"/>
<dbReference type="Proteomes" id="UP000030533">
    <property type="component" value="Unassembled WGS sequence"/>
</dbReference>
<name>A0A0A2AIN3_PROMR</name>
<comment type="caution">
    <text evidence="1">The sequence shown here is derived from an EMBL/GenBank/DDBJ whole genome shotgun (WGS) entry which is preliminary data.</text>
</comment>
<evidence type="ECO:0000313" key="1">
    <source>
        <dbReference type="EMBL" id="KGG00294.1"/>
    </source>
</evidence>
<accession>A0A0A2AIN3</accession>
<dbReference type="eggNOG" id="ENOG5032IBU">
    <property type="taxonomic scope" value="Bacteria"/>
</dbReference>
<organism evidence="1 2">
    <name type="scientific">Prochlorococcus marinus str. MIT 9314</name>
    <dbReference type="NCBI Taxonomy" id="167548"/>
    <lineage>
        <taxon>Bacteria</taxon>
        <taxon>Bacillati</taxon>
        <taxon>Cyanobacteriota</taxon>
        <taxon>Cyanophyceae</taxon>
        <taxon>Synechococcales</taxon>
        <taxon>Prochlorococcaceae</taxon>
        <taxon>Prochlorococcus</taxon>
    </lineage>
</organism>
<gene>
    <name evidence="1" type="ORF">EU98_1826</name>
</gene>